<dbReference type="Proteomes" id="UP000076727">
    <property type="component" value="Unassembled WGS sequence"/>
</dbReference>
<accession>A0A165P637</accession>
<name>A0A165P637_9APHY</name>
<dbReference type="AlphaFoldDB" id="A0A165P637"/>
<protein>
    <submittedName>
        <fullName evidence="1">Uncharacterized protein</fullName>
    </submittedName>
</protein>
<gene>
    <name evidence="1" type="ORF">DAEQUDRAFT_372184</name>
</gene>
<keyword evidence="2" id="KW-1185">Reference proteome</keyword>
<proteinExistence type="predicted"/>
<organism evidence="1 2">
    <name type="scientific">Daedalea quercina L-15889</name>
    <dbReference type="NCBI Taxonomy" id="1314783"/>
    <lineage>
        <taxon>Eukaryota</taxon>
        <taxon>Fungi</taxon>
        <taxon>Dikarya</taxon>
        <taxon>Basidiomycota</taxon>
        <taxon>Agaricomycotina</taxon>
        <taxon>Agaricomycetes</taxon>
        <taxon>Polyporales</taxon>
        <taxon>Fomitopsis</taxon>
    </lineage>
</organism>
<evidence type="ECO:0000313" key="1">
    <source>
        <dbReference type="EMBL" id="KZT67806.1"/>
    </source>
</evidence>
<sequence>MNLWANTAANLQRDTSTQSLSGVLNASLFALLGLSTIVDRLMTHQVHAGITKVRSSCRIPVQSLLMKYYAARDTAAKSFAEALDMYEAVQLLEDDMRENVRSALMSRMRPLRIRIHVSSSLVGPQYAHRFCCLQQRLDLDQTPALWICSSMFKSILDSNETACAFCYQPD</sequence>
<evidence type="ECO:0000313" key="2">
    <source>
        <dbReference type="Proteomes" id="UP000076727"/>
    </source>
</evidence>
<dbReference type="EMBL" id="KV429072">
    <property type="protein sequence ID" value="KZT67806.1"/>
    <property type="molecule type" value="Genomic_DNA"/>
</dbReference>
<reference evidence="1 2" key="1">
    <citation type="journal article" date="2016" name="Mol. Biol. Evol.">
        <title>Comparative Genomics of Early-Diverging Mushroom-Forming Fungi Provides Insights into the Origins of Lignocellulose Decay Capabilities.</title>
        <authorList>
            <person name="Nagy L.G."/>
            <person name="Riley R."/>
            <person name="Tritt A."/>
            <person name="Adam C."/>
            <person name="Daum C."/>
            <person name="Floudas D."/>
            <person name="Sun H."/>
            <person name="Yadav J.S."/>
            <person name="Pangilinan J."/>
            <person name="Larsson K.H."/>
            <person name="Matsuura K."/>
            <person name="Barry K."/>
            <person name="Labutti K."/>
            <person name="Kuo R."/>
            <person name="Ohm R.A."/>
            <person name="Bhattacharya S.S."/>
            <person name="Shirouzu T."/>
            <person name="Yoshinaga Y."/>
            <person name="Martin F.M."/>
            <person name="Grigoriev I.V."/>
            <person name="Hibbett D.S."/>
        </authorList>
    </citation>
    <scope>NUCLEOTIDE SEQUENCE [LARGE SCALE GENOMIC DNA]</scope>
    <source>
        <strain evidence="1 2">L-15889</strain>
    </source>
</reference>